<evidence type="ECO:0000256" key="3">
    <source>
        <dbReference type="ARBA" id="ARBA00022824"/>
    </source>
</evidence>
<dbReference type="InterPro" id="IPR027537">
    <property type="entry name" value="Mmm1"/>
</dbReference>
<keyword evidence="2 8" id="KW-0812">Transmembrane</keyword>
<feature type="domain" description="SMP-LTD" evidence="11">
    <location>
        <begin position="87"/>
        <end position="285"/>
    </location>
</feature>
<evidence type="ECO:0000256" key="1">
    <source>
        <dbReference type="ARBA" id="ARBA00022448"/>
    </source>
</evidence>
<comment type="function">
    <text evidence="8">Component of the ERMES/MDM complex, which serves as a molecular tether to connect the endoplasmic reticulum (ER) and mitochondria. Components of this complex are involved in the control of mitochondrial shape and protein biogenesis, and function in nonvesicular lipid trafficking between the ER and mitochondria. The MDM12-MMM1 subcomplex functions in the major beta-barrel assembly pathway that is responsible for biogenesis of all outer membrane beta-barrel proteins, and acts in a late step after the SAM complex. The MDM10-MDM12-MMM1 subcomplex further acts in the TOM40-specific pathway after the action of the MDM12-MMM1 complex. Essential for establishing and maintaining the structure of mitochondria and maintenance of mtDNA nucleoids.</text>
</comment>
<sequence length="500" mass="54530">MMDPLSNWTFTQGFIFGQASFLLILLLFVRYIVFSPSDQVDHDAWRKRRLERHASSAAAIKASTSSHTPPPPASLLSKTKYDMSVHAPESADWLNVLLGQVVQGYRNDLLSDGGEEGARLRVERWLNPKGKQLSWLDPIEVTKISLGSSFPLLSNARIRPADGHGRLRAEVDVDYLDSMSMSLSTAVLINFPRPRFAVLPVSLGVELVSIGGTMSVQLHDPTGDQQHLHTSLLPDFHLHLKTTSLLGSRAKLQDIPKLEQLIVSRLRSLVHDKFVSPNYISVGLPKVLAGSGSNEEEEQGVDGDEGAGQLLEDLGEGAVGAMKEAVGEGMKRMVEDFMPSTSPLLELREENLVQEPEQYGTTTSAFGPGTPLIQPPGTFPHTPGTFPHTPGTHQLRQGGNPFFPAVLHTPTGSGRRPQIHPSQSHSQSHLNPPSAFQSQFQGQQGLTSQSPHQASQFQRPERPGVVHRQSSGLSRAASSSLAPSQSQSQFRFRGQFASKG</sequence>
<dbReference type="GO" id="GO:1990456">
    <property type="term" value="P:mitochondrion-endoplasmic reticulum membrane tethering"/>
    <property type="evidence" value="ECO:0007669"/>
    <property type="project" value="TreeGrafter"/>
</dbReference>
<feature type="region of interest" description="Disordered" evidence="9">
    <location>
        <begin position="373"/>
        <end position="500"/>
    </location>
</feature>
<keyword evidence="7 8" id="KW-0472">Membrane</keyword>
<dbReference type="GeneID" id="30154243"/>
<comment type="similarity">
    <text evidence="8">Belongs to the MMM1 family.</text>
</comment>
<gene>
    <name evidence="8" type="primary">MMM1</name>
    <name evidence="12" type="ORF">L202_02934</name>
</gene>
<name>A0A1E3HWR9_9TREE</name>
<evidence type="ECO:0000256" key="9">
    <source>
        <dbReference type="SAM" id="MobiDB-lite"/>
    </source>
</evidence>
<evidence type="ECO:0000259" key="11">
    <source>
        <dbReference type="PROSITE" id="PS51847"/>
    </source>
</evidence>
<feature type="compositionally biased region" description="Acidic residues" evidence="9">
    <location>
        <begin position="294"/>
        <end position="305"/>
    </location>
</feature>
<comment type="subunit">
    <text evidence="8">Homodimer. Component of the ER-mitochondria encounter structure (ERMES) or MDM complex, composed of MMM1, MDM10, MDM12 and MDM34. A MMM1 homodimer associates with one molecule of MDM12 on each side in a pairwise head-to-tail manner, and the SMP-LTD domains of MMM1 and MDM12 generate a continuous hydrophobic tunnel for phospholipid trafficking.</text>
</comment>
<keyword evidence="4 8" id="KW-1133">Transmembrane helix</keyword>
<dbReference type="STRING" id="1295533.A0A1E3HWR9"/>
<dbReference type="GO" id="GO:0032865">
    <property type="term" value="C:ERMES complex"/>
    <property type="evidence" value="ECO:0007669"/>
    <property type="project" value="UniProtKB-UniRule"/>
</dbReference>
<comment type="subcellular location">
    <subcellularLocation>
        <location evidence="8">Endoplasmic reticulum membrane</location>
        <topology evidence="8">Single-pass type I membrane protein</topology>
    </subcellularLocation>
    <text evidence="8">The ERMES/MDM complex localizes to a few discrete foci (around 10 per single cell), that represent mitochondria-endoplasmic reticulum junctions. These foci are often found next to mtDNA nucleoids.</text>
</comment>
<dbReference type="PANTHER" id="PTHR13466:SF0">
    <property type="entry name" value="SMP-LTD DOMAIN-CONTAINING PROTEIN"/>
    <property type="match status" value="1"/>
</dbReference>
<dbReference type="EMBL" id="AWGJ01000004">
    <property type="protein sequence ID" value="ODN80783.1"/>
    <property type="molecule type" value="Genomic_DNA"/>
</dbReference>
<dbReference type="PROSITE" id="PS51847">
    <property type="entry name" value="SMP"/>
    <property type="match status" value="1"/>
</dbReference>
<keyword evidence="3 8" id="KW-0256">Endoplasmic reticulum</keyword>
<evidence type="ECO:0000313" key="12">
    <source>
        <dbReference type="EMBL" id="ODN80783.1"/>
    </source>
</evidence>
<organism evidence="12 13">
    <name type="scientific">Cryptococcus amylolentus CBS 6039</name>
    <dbReference type="NCBI Taxonomy" id="1295533"/>
    <lineage>
        <taxon>Eukaryota</taxon>
        <taxon>Fungi</taxon>
        <taxon>Dikarya</taxon>
        <taxon>Basidiomycota</taxon>
        <taxon>Agaricomycotina</taxon>
        <taxon>Tremellomycetes</taxon>
        <taxon>Tremellales</taxon>
        <taxon>Cryptococcaceae</taxon>
        <taxon>Cryptococcus</taxon>
    </lineage>
</organism>
<protein>
    <recommendedName>
        <fullName evidence="8">Maintenance of mitochondrial morphology protein 1</fullName>
    </recommendedName>
</protein>
<dbReference type="Proteomes" id="UP000094065">
    <property type="component" value="Unassembled WGS sequence"/>
</dbReference>
<dbReference type="PANTHER" id="PTHR13466">
    <property type="entry name" value="TEX2 PROTEIN-RELATED"/>
    <property type="match status" value="1"/>
</dbReference>
<keyword evidence="5" id="KW-0445">Lipid transport</keyword>
<feature type="transmembrane region" description="Helical" evidence="10">
    <location>
        <begin position="12"/>
        <end position="33"/>
    </location>
</feature>
<feature type="topological domain" description="Cytoplasmic" evidence="8">
    <location>
        <begin position="35"/>
        <end position="500"/>
    </location>
</feature>
<dbReference type="HAMAP" id="MF_03103">
    <property type="entry name" value="Mmm1"/>
    <property type="match status" value="1"/>
</dbReference>
<dbReference type="Pfam" id="PF10296">
    <property type="entry name" value="MMM1"/>
    <property type="match status" value="1"/>
</dbReference>
<dbReference type="GO" id="GO:0015914">
    <property type="term" value="P:phospholipid transport"/>
    <property type="evidence" value="ECO:0007669"/>
    <property type="project" value="TreeGrafter"/>
</dbReference>
<dbReference type="GO" id="GO:0008289">
    <property type="term" value="F:lipid binding"/>
    <property type="evidence" value="ECO:0007669"/>
    <property type="project" value="UniProtKB-KW"/>
</dbReference>
<evidence type="ECO:0000256" key="8">
    <source>
        <dbReference type="HAMAP-Rule" id="MF_03103"/>
    </source>
</evidence>
<dbReference type="InterPro" id="IPR031468">
    <property type="entry name" value="SMP_LBD"/>
</dbReference>
<reference evidence="12 13" key="1">
    <citation type="submission" date="2016-06" db="EMBL/GenBank/DDBJ databases">
        <title>Evolution of pathogenesis and genome organization in the Tremellales.</title>
        <authorList>
            <person name="Cuomo C."/>
            <person name="Litvintseva A."/>
            <person name="Heitman J."/>
            <person name="Chen Y."/>
            <person name="Sun S."/>
            <person name="Springer D."/>
            <person name="Dromer F."/>
            <person name="Young S."/>
            <person name="Zeng Q."/>
            <person name="Chapman S."/>
            <person name="Gujja S."/>
            <person name="Saif S."/>
            <person name="Birren B."/>
        </authorList>
    </citation>
    <scope>NUCLEOTIDE SEQUENCE [LARGE SCALE GENOMIC DNA]</scope>
    <source>
        <strain evidence="12 13">CBS 6039</strain>
    </source>
</reference>
<keyword evidence="6" id="KW-0446">Lipid-binding</keyword>
<evidence type="ECO:0000256" key="7">
    <source>
        <dbReference type="ARBA" id="ARBA00023136"/>
    </source>
</evidence>
<keyword evidence="1" id="KW-0813">Transport</keyword>
<dbReference type="CDD" id="cd21671">
    <property type="entry name" value="SMP_Mmm1"/>
    <property type="match status" value="1"/>
</dbReference>
<feature type="compositionally biased region" description="Low complexity" evidence="9">
    <location>
        <begin position="379"/>
        <end position="393"/>
    </location>
</feature>
<feature type="topological domain" description="Lumenal" evidence="8">
    <location>
        <begin position="1"/>
        <end position="13"/>
    </location>
</feature>
<dbReference type="GO" id="GO:0005789">
    <property type="term" value="C:endoplasmic reticulum membrane"/>
    <property type="evidence" value="ECO:0007669"/>
    <property type="project" value="UniProtKB-SubCell"/>
</dbReference>
<feature type="compositionally biased region" description="Low complexity" evidence="9">
    <location>
        <begin position="468"/>
        <end position="500"/>
    </location>
</feature>
<comment type="caution">
    <text evidence="12">The sequence shown here is derived from an EMBL/GenBank/DDBJ whole genome shotgun (WGS) entry which is preliminary data.</text>
</comment>
<dbReference type="InterPro" id="IPR019411">
    <property type="entry name" value="MMM1_dom"/>
</dbReference>
<evidence type="ECO:0000256" key="2">
    <source>
        <dbReference type="ARBA" id="ARBA00022692"/>
    </source>
</evidence>
<evidence type="ECO:0000256" key="6">
    <source>
        <dbReference type="ARBA" id="ARBA00023121"/>
    </source>
</evidence>
<evidence type="ECO:0000313" key="13">
    <source>
        <dbReference type="Proteomes" id="UP000094065"/>
    </source>
</evidence>
<proteinExistence type="inferred from homology"/>
<feature type="compositionally biased region" description="Low complexity" evidence="9">
    <location>
        <begin position="419"/>
        <end position="450"/>
    </location>
</feature>
<dbReference type="OrthoDB" id="5599157at2759"/>
<evidence type="ECO:0000256" key="5">
    <source>
        <dbReference type="ARBA" id="ARBA00023055"/>
    </source>
</evidence>
<keyword evidence="13" id="KW-1185">Reference proteome</keyword>
<evidence type="ECO:0000256" key="4">
    <source>
        <dbReference type="ARBA" id="ARBA00022989"/>
    </source>
</evidence>
<feature type="region of interest" description="Disordered" evidence="9">
    <location>
        <begin position="289"/>
        <end position="308"/>
    </location>
</feature>
<dbReference type="AlphaFoldDB" id="A0A1E3HWR9"/>
<accession>A0A1E3HWR9</accession>
<dbReference type="RefSeq" id="XP_018995349.1">
    <property type="nucleotide sequence ID" value="XM_019136680.1"/>
</dbReference>
<evidence type="ECO:0000256" key="10">
    <source>
        <dbReference type="SAM" id="Phobius"/>
    </source>
</evidence>
<dbReference type="GO" id="GO:0045040">
    <property type="term" value="P:protein insertion into mitochondrial outer membrane"/>
    <property type="evidence" value="ECO:0007669"/>
    <property type="project" value="UniProtKB-UniRule"/>
</dbReference>